<name>A0A2S6I6G6_9BACT</name>
<evidence type="ECO:0000313" key="5">
    <source>
        <dbReference type="Proteomes" id="UP000237662"/>
    </source>
</evidence>
<dbReference type="Gene3D" id="2.130.10.130">
    <property type="entry name" value="Integrin alpha, N-terminal"/>
    <property type="match status" value="3"/>
</dbReference>
<dbReference type="PANTHER" id="PTHR16026">
    <property type="entry name" value="CARTILAGE ACIDIC PROTEIN 1"/>
    <property type="match status" value="1"/>
</dbReference>
<keyword evidence="5" id="KW-1185">Reference proteome</keyword>
<keyword evidence="2" id="KW-0472">Membrane</keyword>
<dbReference type="InterPro" id="IPR028994">
    <property type="entry name" value="Integrin_alpha_N"/>
</dbReference>
<dbReference type="EMBL" id="PTJC01000005">
    <property type="protein sequence ID" value="PPK87097.1"/>
    <property type="molecule type" value="Genomic_DNA"/>
</dbReference>
<feature type="domain" description="ASPIC/UnbV" evidence="3">
    <location>
        <begin position="560"/>
        <end position="626"/>
    </location>
</feature>
<dbReference type="PROSITE" id="PS51257">
    <property type="entry name" value="PROKAR_LIPOPROTEIN"/>
    <property type="match status" value="1"/>
</dbReference>
<evidence type="ECO:0000256" key="2">
    <source>
        <dbReference type="SAM" id="Phobius"/>
    </source>
</evidence>
<organism evidence="4 5">
    <name type="scientific">Neolewinella xylanilytica</name>
    <dbReference type="NCBI Taxonomy" id="1514080"/>
    <lineage>
        <taxon>Bacteria</taxon>
        <taxon>Pseudomonadati</taxon>
        <taxon>Bacteroidota</taxon>
        <taxon>Saprospiria</taxon>
        <taxon>Saprospirales</taxon>
        <taxon>Lewinellaceae</taxon>
        <taxon>Neolewinella</taxon>
    </lineage>
</organism>
<dbReference type="Proteomes" id="UP000237662">
    <property type="component" value="Unassembled WGS sequence"/>
</dbReference>
<dbReference type="SUPFAM" id="SSF69318">
    <property type="entry name" value="Integrin alpha N-terminal domain"/>
    <property type="match status" value="2"/>
</dbReference>
<evidence type="ECO:0000256" key="1">
    <source>
        <dbReference type="ARBA" id="ARBA00022729"/>
    </source>
</evidence>
<dbReference type="InterPro" id="IPR011519">
    <property type="entry name" value="UnbV_ASPIC"/>
</dbReference>
<dbReference type="InterPro" id="IPR013517">
    <property type="entry name" value="FG-GAP"/>
</dbReference>
<dbReference type="InterPro" id="IPR027039">
    <property type="entry name" value="Crtac1"/>
</dbReference>
<dbReference type="PANTHER" id="PTHR16026:SF0">
    <property type="entry name" value="CARTILAGE ACIDIC PROTEIN 1"/>
    <property type="match status" value="1"/>
</dbReference>
<evidence type="ECO:0000259" key="3">
    <source>
        <dbReference type="Pfam" id="PF07593"/>
    </source>
</evidence>
<reference evidence="4 5" key="1">
    <citation type="submission" date="2018-02" db="EMBL/GenBank/DDBJ databases">
        <title>Genomic Encyclopedia of Archaeal and Bacterial Type Strains, Phase II (KMG-II): from individual species to whole genera.</title>
        <authorList>
            <person name="Goeker M."/>
        </authorList>
    </citation>
    <scope>NUCLEOTIDE SEQUENCE [LARGE SCALE GENOMIC DNA]</scope>
    <source>
        <strain evidence="4 5">DSM 29526</strain>
    </source>
</reference>
<feature type="transmembrane region" description="Helical" evidence="2">
    <location>
        <begin position="12"/>
        <end position="34"/>
    </location>
</feature>
<comment type="caution">
    <text evidence="4">The sequence shown here is derived from an EMBL/GenBank/DDBJ whole genome shotgun (WGS) entry which is preliminary data.</text>
</comment>
<sequence>MREQRLQACRRPRLFGGALRGIASAILLTCGLLGCGEDTPRFVRLSSARTGIDFTNTIEEDATTNIMTYQYMYNGAGVGLGDLNNDGTTDIFLVGNAVPNALYLNRGEWTFDEVAGAAGVRGREGDWRTGVTMVDINGDGWLDIYVCYSGNVAGEGLQAGVRTERPERANELFINNGPGDAGGVPTFTEQAKKFGLEATGTFSSQSYFLDYDRDGDLDMFLVNHANMFFAPFFNTSELRRQRHPYFGNRLYRNEGGHFTDVSEAAGIHGSGLNYGLSASISDFNGDGWPDLFVTNDYDEQDFLYLNQQDGTFREVSHTSFDHLSKFSMGSDVADINNDGRPDLFVADMLPENNRRQKLLRGPDKYDKYRLAVDSGFHYQNMRNVLQLNVGPGPDGQPRFREVGQMAGIAGTDWSWATLFADFDNDSHLDLYVTNGYLRDYTNLDFLRYAQDRMGQAISGSRASSDRLMALIAEMPETRLPNYAFAGTDSLAFIDRGKAWGVAEPSISNGAAYGDLDGDGDLDLVVSNLNQPAFVYRNELAPNTRHYLRVRLRGRAPNVNGIGATVEAEIGGTRLRREAYYARGYQSSVEPVLTFGLGGAERVDVLRVTWPDGTVTTERDVSADQAISIDQAAATTVATAPDTSAASPFRRITEVAGIDYRHRENDFVDFKVQRLIPYQPSRLGGLTAVGDANQDGHDDIYFGGALGQPGILYLSTGQGGYRPATGGPWAEDAHYEDLGATFFDADADGDVDLYVVSGGNEHPASHPAYRDRLYLNDGAGGFVRAANALPEMATSGGRVIAADFDHDGDQDLFVAGRVEAQAYPQPPRSYLLRNESMGAAVRFVDASADLTGGAFRPGMVTGAAWTDINGDGWEDLLLVGEWMPLRALINVDGTRFEDRSREWGLDGTHGWWSAVTAADLDGDGDPDFLLGNAGTNLRYAASPTEPLEYFVQDINHDGQPDPIMTFYVQGERYPAPSYDEMADQLSGFRRRFTDYATYADARIEAVTAGGDTTGAFRLRISELRSGWSENTGESFVFHAFPAAAQVSMITDFVVADFGLDGDNDDILAVGNFYPYRVEWGPSDASSGLLMHFQNGRIIDRRGVSTLPFTGDIRGVRLLDAGGADPRLLITRNDGAADLFSQK</sequence>
<gene>
    <name evidence="4" type="ORF">CLV84_0031</name>
</gene>
<keyword evidence="2" id="KW-0812">Transmembrane</keyword>
<evidence type="ECO:0000313" key="4">
    <source>
        <dbReference type="EMBL" id="PPK87097.1"/>
    </source>
</evidence>
<dbReference type="RefSeq" id="WP_104417716.1">
    <property type="nucleotide sequence ID" value="NZ_PTJC01000005.1"/>
</dbReference>
<dbReference type="Pfam" id="PF07593">
    <property type="entry name" value="UnbV_ASPIC"/>
    <property type="match status" value="1"/>
</dbReference>
<protein>
    <submittedName>
        <fullName evidence="4">VCBS repeat protein</fullName>
    </submittedName>
</protein>
<dbReference type="AlphaFoldDB" id="A0A2S6I6G6"/>
<proteinExistence type="predicted"/>
<accession>A0A2S6I6G6</accession>
<keyword evidence="1" id="KW-0732">Signal</keyword>
<keyword evidence="2" id="KW-1133">Transmembrane helix</keyword>
<dbReference type="Pfam" id="PF13517">
    <property type="entry name" value="FG-GAP_3"/>
    <property type="match status" value="4"/>
</dbReference>
<dbReference type="OrthoDB" id="9816120at2"/>